<keyword evidence="3" id="KW-0498">Mitosis</keyword>
<dbReference type="InterPro" id="IPR019734">
    <property type="entry name" value="TPR_rpt"/>
</dbReference>
<protein>
    <recommendedName>
        <fullName evidence="10">Tetratricopeptide repeat protein</fullName>
    </recommendedName>
</protein>
<accession>A0A9Q1JFQ1</accession>
<evidence type="ECO:0000256" key="4">
    <source>
        <dbReference type="ARBA" id="ARBA00022786"/>
    </source>
</evidence>
<proteinExistence type="predicted"/>
<sequence length="164" mass="18586">MTAVCNGPVFSFLINELRDRPDTTGELSSAQLDTGSTGDFVVSIFPMYQKAVQWFEKTLVTIPTSINEMWESTIVNLAHTYRKLKMFREAITYYEKALTLSTRCLSTYAGLAYTYHLQGLYSAAIGNYHKALWLKPDDQFCTEMLTMALAGESRSIITRELTHT</sequence>
<comment type="caution">
    <text evidence="8">The sequence shown here is derived from an EMBL/GenBank/DDBJ whole genome shotgun (WGS) entry which is preliminary data.</text>
</comment>
<keyword evidence="4" id="KW-0833">Ubl conjugation pathway</keyword>
<evidence type="ECO:0000313" key="8">
    <source>
        <dbReference type="EMBL" id="KAJ8422597.1"/>
    </source>
</evidence>
<dbReference type="PANTHER" id="PTHR12558:SF9">
    <property type="entry name" value="CELL DIVISION CYCLE PROTEIN 16 HOMOLOG"/>
    <property type="match status" value="1"/>
</dbReference>
<evidence type="ECO:0000256" key="2">
    <source>
        <dbReference type="ARBA" id="ARBA00022737"/>
    </source>
</evidence>
<organism evidence="8 9">
    <name type="scientific">Carnegiea gigantea</name>
    <dbReference type="NCBI Taxonomy" id="171969"/>
    <lineage>
        <taxon>Eukaryota</taxon>
        <taxon>Viridiplantae</taxon>
        <taxon>Streptophyta</taxon>
        <taxon>Embryophyta</taxon>
        <taxon>Tracheophyta</taxon>
        <taxon>Spermatophyta</taxon>
        <taxon>Magnoliopsida</taxon>
        <taxon>eudicotyledons</taxon>
        <taxon>Gunneridae</taxon>
        <taxon>Pentapetalae</taxon>
        <taxon>Caryophyllales</taxon>
        <taxon>Cactineae</taxon>
        <taxon>Cactaceae</taxon>
        <taxon>Cactoideae</taxon>
        <taxon>Echinocereeae</taxon>
        <taxon>Carnegiea</taxon>
    </lineage>
</organism>
<evidence type="ECO:0000256" key="7">
    <source>
        <dbReference type="PROSITE-ProRule" id="PRU00339"/>
    </source>
</evidence>
<gene>
    <name evidence="8" type="ORF">Cgig2_022659</name>
</gene>
<dbReference type="Gene3D" id="1.25.40.10">
    <property type="entry name" value="Tetratricopeptide repeat domain"/>
    <property type="match status" value="1"/>
</dbReference>
<dbReference type="Proteomes" id="UP001153076">
    <property type="component" value="Unassembled WGS sequence"/>
</dbReference>
<dbReference type="Pfam" id="PF13424">
    <property type="entry name" value="TPR_12"/>
    <property type="match status" value="1"/>
</dbReference>
<dbReference type="EMBL" id="JAKOGI010002204">
    <property type="protein sequence ID" value="KAJ8422597.1"/>
    <property type="molecule type" value="Genomic_DNA"/>
</dbReference>
<dbReference type="SMART" id="SM00028">
    <property type="entry name" value="TPR"/>
    <property type="match status" value="2"/>
</dbReference>
<evidence type="ECO:0008006" key="10">
    <source>
        <dbReference type="Google" id="ProtNLM"/>
    </source>
</evidence>
<reference evidence="8" key="1">
    <citation type="submission" date="2022-04" db="EMBL/GenBank/DDBJ databases">
        <title>Carnegiea gigantea Genome sequencing and assembly v2.</title>
        <authorList>
            <person name="Copetti D."/>
            <person name="Sanderson M.J."/>
            <person name="Burquez A."/>
            <person name="Wojciechowski M.F."/>
        </authorList>
    </citation>
    <scope>NUCLEOTIDE SEQUENCE</scope>
    <source>
        <strain evidence="8">SGP5-SGP5p</strain>
        <tissue evidence="8">Aerial part</tissue>
    </source>
</reference>
<dbReference type="PANTHER" id="PTHR12558">
    <property type="entry name" value="CELL DIVISION CYCLE 16,23,27"/>
    <property type="match status" value="1"/>
</dbReference>
<keyword evidence="5 7" id="KW-0802">TPR repeat</keyword>
<feature type="repeat" description="TPR" evidence="7">
    <location>
        <begin position="71"/>
        <end position="104"/>
    </location>
</feature>
<dbReference type="GO" id="GO:0005680">
    <property type="term" value="C:anaphase-promoting complex"/>
    <property type="evidence" value="ECO:0007669"/>
    <property type="project" value="TreeGrafter"/>
</dbReference>
<dbReference type="GO" id="GO:0045842">
    <property type="term" value="P:positive regulation of mitotic metaphase/anaphase transition"/>
    <property type="evidence" value="ECO:0007669"/>
    <property type="project" value="TreeGrafter"/>
</dbReference>
<keyword evidence="9" id="KW-1185">Reference proteome</keyword>
<keyword evidence="6" id="KW-0131">Cell cycle</keyword>
<dbReference type="GO" id="GO:0051301">
    <property type="term" value="P:cell division"/>
    <property type="evidence" value="ECO:0007669"/>
    <property type="project" value="UniProtKB-KW"/>
</dbReference>
<name>A0A9Q1JFQ1_9CARY</name>
<dbReference type="InterPro" id="IPR011990">
    <property type="entry name" value="TPR-like_helical_dom_sf"/>
</dbReference>
<feature type="repeat" description="TPR" evidence="7">
    <location>
        <begin position="105"/>
        <end position="138"/>
    </location>
</feature>
<dbReference type="GO" id="GO:0031145">
    <property type="term" value="P:anaphase-promoting complex-dependent catabolic process"/>
    <property type="evidence" value="ECO:0007669"/>
    <property type="project" value="TreeGrafter"/>
</dbReference>
<dbReference type="AlphaFoldDB" id="A0A9Q1JFQ1"/>
<keyword evidence="2" id="KW-0677">Repeat</keyword>
<evidence type="ECO:0000313" key="9">
    <source>
        <dbReference type="Proteomes" id="UP001153076"/>
    </source>
</evidence>
<dbReference type="OrthoDB" id="10006270at2759"/>
<evidence type="ECO:0000256" key="3">
    <source>
        <dbReference type="ARBA" id="ARBA00022776"/>
    </source>
</evidence>
<keyword evidence="1" id="KW-0132">Cell division</keyword>
<evidence type="ECO:0000256" key="1">
    <source>
        <dbReference type="ARBA" id="ARBA00022618"/>
    </source>
</evidence>
<dbReference type="PROSITE" id="PS50005">
    <property type="entry name" value="TPR"/>
    <property type="match status" value="2"/>
</dbReference>
<dbReference type="SUPFAM" id="SSF48452">
    <property type="entry name" value="TPR-like"/>
    <property type="match status" value="1"/>
</dbReference>
<evidence type="ECO:0000256" key="6">
    <source>
        <dbReference type="ARBA" id="ARBA00023306"/>
    </source>
</evidence>
<dbReference type="GO" id="GO:0005737">
    <property type="term" value="C:cytoplasm"/>
    <property type="evidence" value="ECO:0007669"/>
    <property type="project" value="TreeGrafter"/>
</dbReference>
<dbReference type="GO" id="GO:0016567">
    <property type="term" value="P:protein ubiquitination"/>
    <property type="evidence" value="ECO:0007669"/>
    <property type="project" value="TreeGrafter"/>
</dbReference>
<evidence type="ECO:0000256" key="5">
    <source>
        <dbReference type="ARBA" id="ARBA00022803"/>
    </source>
</evidence>